<feature type="compositionally biased region" description="Basic residues" evidence="1">
    <location>
        <begin position="1"/>
        <end position="10"/>
    </location>
</feature>
<sequence>MKRPAAKRPAAKLPAGAVKRPAAVVKRPAAAVRTLSKKDPPASAAVAKSSEAFQSLLKEHILESMYKQIHLASVVEGRDWSLSLDRSSPQYGKLCFGEDLAFDCQILGSESYESNTWLWAWANEHVPEDMTQAARGFSQVGGNAREFNQSQLPLEAVDAGQLAMVASGLCRAKAYYSGLINNGLGRMYAIITDETFPARQQESPGDAARLMRTIGQTAELGWVPIDRTSLDAFLRSRDGALQENGSYTLPGGESVTPTFLENGVLKSSLFNASAALGEALGPTLGTELLAAQGFRVAGTAYFAAIALYALGMHGVMRSHTEADSTPAEEQPNAPQLRLGSVVRENSSRSSSWSP</sequence>
<evidence type="ECO:0000313" key="2">
    <source>
        <dbReference type="EMBL" id="OLP81612.1"/>
    </source>
</evidence>
<reference evidence="2 3" key="1">
    <citation type="submission" date="2016-02" db="EMBL/GenBank/DDBJ databases">
        <title>Genome analysis of coral dinoflagellate symbionts highlights evolutionary adaptations to a symbiotic lifestyle.</title>
        <authorList>
            <person name="Aranda M."/>
            <person name="Li Y."/>
            <person name="Liew Y.J."/>
            <person name="Baumgarten S."/>
            <person name="Simakov O."/>
            <person name="Wilson M."/>
            <person name="Piel J."/>
            <person name="Ashoor H."/>
            <person name="Bougouffa S."/>
            <person name="Bajic V.B."/>
            <person name="Ryu T."/>
            <person name="Ravasi T."/>
            <person name="Bayer T."/>
            <person name="Micklem G."/>
            <person name="Kim H."/>
            <person name="Bhak J."/>
            <person name="Lajeunesse T.C."/>
            <person name="Voolstra C.R."/>
        </authorList>
    </citation>
    <scope>NUCLEOTIDE SEQUENCE [LARGE SCALE GENOMIC DNA]</scope>
    <source>
        <strain evidence="2 3">CCMP2467</strain>
    </source>
</reference>
<feature type="region of interest" description="Disordered" evidence="1">
    <location>
        <begin position="320"/>
        <end position="354"/>
    </location>
</feature>
<dbReference type="AlphaFoldDB" id="A0A1Q9CFC3"/>
<evidence type="ECO:0000313" key="3">
    <source>
        <dbReference type="Proteomes" id="UP000186817"/>
    </source>
</evidence>
<feature type="region of interest" description="Disordered" evidence="1">
    <location>
        <begin position="1"/>
        <end position="20"/>
    </location>
</feature>
<accession>A0A1Q9CFC3</accession>
<keyword evidence="3" id="KW-1185">Reference proteome</keyword>
<feature type="compositionally biased region" description="Low complexity" evidence="1">
    <location>
        <begin position="340"/>
        <end position="354"/>
    </location>
</feature>
<protein>
    <submittedName>
        <fullName evidence="2">Uncharacterized protein</fullName>
    </submittedName>
</protein>
<gene>
    <name evidence="2" type="ORF">AK812_SmicGene37827</name>
</gene>
<dbReference type="EMBL" id="LSRX01001264">
    <property type="protein sequence ID" value="OLP81612.1"/>
    <property type="molecule type" value="Genomic_DNA"/>
</dbReference>
<comment type="caution">
    <text evidence="2">The sequence shown here is derived from an EMBL/GenBank/DDBJ whole genome shotgun (WGS) entry which is preliminary data.</text>
</comment>
<evidence type="ECO:0000256" key="1">
    <source>
        <dbReference type="SAM" id="MobiDB-lite"/>
    </source>
</evidence>
<proteinExistence type="predicted"/>
<organism evidence="2 3">
    <name type="scientific">Symbiodinium microadriaticum</name>
    <name type="common">Dinoflagellate</name>
    <name type="synonym">Zooxanthella microadriatica</name>
    <dbReference type="NCBI Taxonomy" id="2951"/>
    <lineage>
        <taxon>Eukaryota</taxon>
        <taxon>Sar</taxon>
        <taxon>Alveolata</taxon>
        <taxon>Dinophyceae</taxon>
        <taxon>Suessiales</taxon>
        <taxon>Symbiodiniaceae</taxon>
        <taxon>Symbiodinium</taxon>
    </lineage>
</organism>
<dbReference type="OrthoDB" id="10309786at2759"/>
<dbReference type="Proteomes" id="UP000186817">
    <property type="component" value="Unassembled WGS sequence"/>
</dbReference>
<dbReference type="Pfam" id="PF21813">
    <property type="entry name" value="DUF6882"/>
    <property type="match status" value="1"/>
</dbReference>
<dbReference type="InterPro" id="IPR049249">
    <property type="entry name" value="DUF6882"/>
</dbReference>
<feature type="compositionally biased region" description="Low complexity" evidence="1">
    <location>
        <begin position="11"/>
        <end position="20"/>
    </location>
</feature>
<name>A0A1Q9CFC3_SYMMI</name>